<gene>
    <name evidence="12" type="ORF">Golob_000284</name>
</gene>
<comment type="caution">
    <text evidence="7">Lacks conserved residue(s) required for the propagation of feature annotation.</text>
</comment>
<dbReference type="SUPFAM" id="SSF52540">
    <property type="entry name" value="P-loop containing nucleoside triphosphate hydrolases"/>
    <property type="match status" value="1"/>
</dbReference>
<comment type="caution">
    <text evidence="12">The sequence shown here is derived from an EMBL/GenBank/DDBJ whole genome shotgun (WGS) entry which is preliminary data.</text>
</comment>
<evidence type="ECO:0000313" key="12">
    <source>
        <dbReference type="EMBL" id="MBA0572985.1"/>
    </source>
</evidence>
<dbReference type="Gene3D" id="3.40.850.10">
    <property type="entry name" value="Kinesin motor domain"/>
    <property type="match status" value="1"/>
</dbReference>
<sequence length="430" mass="47713">MTCFFDHIYTQGDHNAPGIIPLAIKDVFSIIQDTPGREFLLRVSYLEIYNEVINDLLDPTGQNLRVREDAQGTYVEGIKEEVVLSPGHALSFIAAGEEHRHVGSNNFNLFSSRSHTIFTLMIESSAHGDEYDGVVFSQLNLIDLAGSESSKTETTGLRRKEGSYINKSLLTLGTVIGKLSEGKASHVPYRDSKLTRLLQSSLSGHGHVSLICTVTPASSNMEETHNTLKFASRAKHVEIYASRNKIIDEKSLIKKYQKEISVLKLELDQLRQGMVVGVNHEELMILRQQLEEGQVKMQSRLEEEEEAKAALMSRIQRLTKLILVSSKNTIPGCLSDLPTQRSLSVCEDDKLDVQDDGTILIDSENKKGSPSSLEALASDPSYEFKHRRSSSRRNNELSPTGSSITEATQSGDLISGTKLLAVSFTCFSYF</sequence>
<evidence type="ECO:0000256" key="10">
    <source>
        <dbReference type="SAM" id="MobiDB-lite"/>
    </source>
</evidence>
<evidence type="ECO:0000256" key="7">
    <source>
        <dbReference type="PROSITE-ProRule" id="PRU00283"/>
    </source>
</evidence>
<dbReference type="SMART" id="SM00129">
    <property type="entry name" value="KISc"/>
    <property type="match status" value="1"/>
</dbReference>
<dbReference type="InterPro" id="IPR027417">
    <property type="entry name" value="P-loop_NTPase"/>
</dbReference>
<evidence type="ECO:0000256" key="1">
    <source>
        <dbReference type="ARBA" id="ARBA00007310"/>
    </source>
</evidence>
<proteinExistence type="inferred from homology"/>
<feature type="coiled-coil region" evidence="9">
    <location>
        <begin position="253"/>
        <end position="321"/>
    </location>
</feature>
<dbReference type="GO" id="GO:0008017">
    <property type="term" value="F:microtubule binding"/>
    <property type="evidence" value="ECO:0007669"/>
    <property type="project" value="InterPro"/>
</dbReference>
<keyword evidence="3 8" id="KW-0547">Nucleotide-binding</keyword>
<dbReference type="PANTHER" id="PTHR47968">
    <property type="entry name" value="CENTROMERE PROTEIN E"/>
    <property type="match status" value="1"/>
</dbReference>
<evidence type="ECO:0000256" key="6">
    <source>
        <dbReference type="ARBA" id="ARBA00023175"/>
    </source>
</evidence>
<dbReference type="PROSITE" id="PS00411">
    <property type="entry name" value="KINESIN_MOTOR_1"/>
    <property type="match status" value="1"/>
</dbReference>
<keyword evidence="5 9" id="KW-0175">Coiled coil</keyword>
<organism evidence="12 13">
    <name type="scientific">Gossypium lobatum</name>
    <dbReference type="NCBI Taxonomy" id="34289"/>
    <lineage>
        <taxon>Eukaryota</taxon>
        <taxon>Viridiplantae</taxon>
        <taxon>Streptophyta</taxon>
        <taxon>Embryophyta</taxon>
        <taxon>Tracheophyta</taxon>
        <taxon>Spermatophyta</taxon>
        <taxon>Magnoliopsida</taxon>
        <taxon>eudicotyledons</taxon>
        <taxon>Gunneridae</taxon>
        <taxon>Pentapetalae</taxon>
        <taxon>rosids</taxon>
        <taxon>malvids</taxon>
        <taxon>Malvales</taxon>
        <taxon>Malvaceae</taxon>
        <taxon>Malvoideae</taxon>
        <taxon>Gossypium</taxon>
    </lineage>
</organism>
<evidence type="ECO:0000256" key="8">
    <source>
        <dbReference type="RuleBase" id="RU000394"/>
    </source>
</evidence>
<feature type="compositionally biased region" description="Polar residues" evidence="10">
    <location>
        <begin position="396"/>
        <end position="408"/>
    </location>
</feature>
<dbReference type="InterPro" id="IPR001752">
    <property type="entry name" value="Kinesin_motor_dom"/>
</dbReference>
<evidence type="ECO:0000256" key="9">
    <source>
        <dbReference type="SAM" id="Coils"/>
    </source>
</evidence>
<dbReference type="EMBL" id="JABEZX010000013">
    <property type="protein sequence ID" value="MBA0572985.1"/>
    <property type="molecule type" value="Genomic_DNA"/>
</dbReference>
<name>A0A7J8N7T3_9ROSI</name>
<evidence type="ECO:0000313" key="13">
    <source>
        <dbReference type="Proteomes" id="UP000593572"/>
    </source>
</evidence>
<evidence type="ECO:0000256" key="4">
    <source>
        <dbReference type="ARBA" id="ARBA00022840"/>
    </source>
</evidence>
<dbReference type="Pfam" id="PF00225">
    <property type="entry name" value="Kinesin"/>
    <property type="match status" value="1"/>
</dbReference>
<dbReference type="PANTHER" id="PTHR47968:SF35">
    <property type="entry name" value="KINESIN-LIKE PROTEIN KIN-7D, MITOCHONDRIAL ISOFORM X1"/>
    <property type="match status" value="1"/>
</dbReference>
<keyword evidence="6 8" id="KW-0505">Motor protein</keyword>
<feature type="domain" description="Kinesin motor" evidence="11">
    <location>
        <begin position="1"/>
        <end position="237"/>
    </location>
</feature>
<dbReference type="InterPro" id="IPR019821">
    <property type="entry name" value="Kinesin_motor_CS"/>
</dbReference>
<dbReference type="PRINTS" id="PR00380">
    <property type="entry name" value="KINESINHEAVY"/>
</dbReference>
<dbReference type="PROSITE" id="PS50067">
    <property type="entry name" value="KINESIN_MOTOR_2"/>
    <property type="match status" value="1"/>
</dbReference>
<reference evidence="12 13" key="1">
    <citation type="journal article" date="2019" name="Genome Biol. Evol.">
        <title>Insights into the evolution of the New World diploid cottons (Gossypium, subgenus Houzingenia) based on genome sequencing.</title>
        <authorList>
            <person name="Grover C.E."/>
            <person name="Arick M.A. 2nd"/>
            <person name="Thrash A."/>
            <person name="Conover J.L."/>
            <person name="Sanders W.S."/>
            <person name="Peterson D.G."/>
            <person name="Frelichowski J.E."/>
            <person name="Scheffler J.A."/>
            <person name="Scheffler B.E."/>
            <person name="Wendel J.F."/>
        </authorList>
    </citation>
    <scope>NUCLEOTIDE SEQUENCE [LARGE SCALE GENOMIC DNA]</scope>
    <source>
        <strain evidence="12">157</strain>
        <tissue evidence="12">Leaf</tissue>
    </source>
</reference>
<dbReference type="AlphaFoldDB" id="A0A7J8N7T3"/>
<dbReference type="FunFam" id="3.40.850.10:FF:000014">
    <property type="entry name" value="Kinesin-like protein KIN-7G"/>
    <property type="match status" value="1"/>
</dbReference>
<keyword evidence="13" id="KW-1185">Reference proteome</keyword>
<dbReference type="GO" id="GO:0003777">
    <property type="term" value="F:microtubule motor activity"/>
    <property type="evidence" value="ECO:0007669"/>
    <property type="project" value="InterPro"/>
</dbReference>
<dbReference type="InterPro" id="IPR027640">
    <property type="entry name" value="Kinesin-like_fam"/>
</dbReference>
<comment type="similarity">
    <text evidence="1">Belongs to the TRAFAC class myosin-kinesin ATPase superfamily. Kinesin family. KIN-7 subfamily.</text>
</comment>
<keyword evidence="2 8" id="KW-0493">Microtubule</keyword>
<dbReference type="InterPro" id="IPR036961">
    <property type="entry name" value="Kinesin_motor_dom_sf"/>
</dbReference>
<dbReference type="GO" id="GO:0005874">
    <property type="term" value="C:microtubule"/>
    <property type="evidence" value="ECO:0007669"/>
    <property type="project" value="UniProtKB-KW"/>
</dbReference>
<dbReference type="GO" id="GO:0005524">
    <property type="term" value="F:ATP binding"/>
    <property type="evidence" value="ECO:0007669"/>
    <property type="project" value="UniProtKB-KW"/>
</dbReference>
<evidence type="ECO:0000256" key="5">
    <source>
        <dbReference type="ARBA" id="ARBA00023054"/>
    </source>
</evidence>
<accession>A0A7J8N7T3</accession>
<evidence type="ECO:0000259" key="11">
    <source>
        <dbReference type="PROSITE" id="PS50067"/>
    </source>
</evidence>
<evidence type="ECO:0000256" key="2">
    <source>
        <dbReference type="ARBA" id="ARBA00022701"/>
    </source>
</evidence>
<dbReference type="GO" id="GO:0007018">
    <property type="term" value="P:microtubule-based movement"/>
    <property type="evidence" value="ECO:0007669"/>
    <property type="project" value="InterPro"/>
</dbReference>
<protein>
    <recommendedName>
        <fullName evidence="8">Kinesin-like protein</fullName>
    </recommendedName>
</protein>
<evidence type="ECO:0000256" key="3">
    <source>
        <dbReference type="ARBA" id="ARBA00022741"/>
    </source>
</evidence>
<keyword evidence="4 8" id="KW-0067">ATP-binding</keyword>
<feature type="region of interest" description="Disordered" evidence="10">
    <location>
        <begin position="361"/>
        <end position="408"/>
    </location>
</feature>
<dbReference type="Proteomes" id="UP000593572">
    <property type="component" value="Unassembled WGS sequence"/>
</dbReference>